<sequence>MKTRLDELFITKPKADLKVKAVEGFREKSAGKAFYQQPALDGSRPGTYYANLYDMASMPTYQMEALAYHEGIPGHHMQIAIAQELKEVPMFRKFGRYTAYVEGWGLYSEFIPKEMGFYADPYSDFGRLAMELWRACRLVVDTGIHAKKWTREQGIKYYIDNTPNAELDAVKMVERHIVMPSQATAYKIGMLKILELRKKAKDALGDKFDIRKFHDVVLTNGPLPLNVLENLVDN</sequence>
<dbReference type="Proteomes" id="UP000323136">
    <property type="component" value="Unassembled WGS sequence"/>
</dbReference>
<name>A0A5S5DR89_9FLAO</name>
<dbReference type="AlphaFoldDB" id="A0A5S5DR89"/>
<reference evidence="1 2" key="1">
    <citation type="submission" date="2019-07" db="EMBL/GenBank/DDBJ databases">
        <title>Genomic Encyclopedia of Type Strains, Phase IV (KMG-IV): sequencing the most valuable type-strain genomes for metagenomic binning, comparative biology and taxonomic classification.</title>
        <authorList>
            <person name="Goeker M."/>
        </authorList>
    </citation>
    <scope>NUCLEOTIDE SEQUENCE [LARGE SCALE GENOMIC DNA]</scope>
    <source>
        <strain evidence="1 2">DSM 18961</strain>
    </source>
</reference>
<dbReference type="Pfam" id="PF05960">
    <property type="entry name" value="DUF885"/>
    <property type="match status" value="1"/>
</dbReference>
<evidence type="ECO:0000313" key="2">
    <source>
        <dbReference type="Proteomes" id="UP000323136"/>
    </source>
</evidence>
<protein>
    <submittedName>
        <fullName evidence="1">Uncharacterized protein DUF885</fullName>
    </submittedName>
</protein>
<gene>
    <name evidence="1" type="ORF">C7447_104230</name>
</gene>
<evidence type="ECO:0000313" key="1">
    <source>
        <dbReference type="EMBL" id="TYP97536.1"/>
    </source>
</evidence>
<comment type="caution">
    <text evidence="1">The sequence shown here is derived from an EMBL/GenBank/DDBJ whole genome shotgun (WGS) entry which is preliminary data.</text>
</comment>
<keyword evidence="2" id="KW-1185">Reference proteome</keyword>
<dbReference type="EMBL" id="VNIA01000004">
    <property type="protein sequence ID" value="TYP97536.1"/>
    <property type="molecule type" value="Genomic_DNA"/>
</dbReference>
<dbReference type="PANTHER" id="PTHR33361:SF16">
    <property type="entry name" value="DUF885 DOMAIN-CONTAINING PROTEIN"/>
    <property type="match status" value="1"/>
</dbReference>
<dbReference type="InterPro" id="IPR010281">
    <property type="entry name" value="DUF885"/>
</dbReference>
<accession>A0A5S5DR89</accession>
<dbReference type="PANTHER" id="PTHR33361">
    <property type="entry name" value="GLR0591 PROTEIN"/>
    <property type="match status" value="1"/>
</dbReference>
<proteinExistence type="predicted"/>
<organism evidence="1 2">
    <name type="scientific">Tenacibaculum adriaticum</name>
    <dbReference type="NCBI Taxonomy" id="413713"/>
    <lineage>
        <taxon>Bacteria</taxon>
        <taxon>Pseudomonadati</taxon>
        <taxon>Bacteroidota</taxon>
        <taxon>Flavobacteriia</taxon>
        <taxon>Flavobacteriales</taxon>
        <taxon>Flavobacteriaceae</taxon>
        <taxon>Tenacibaculum</taxon>
    </lineage>
</organism>